<dbReference type="Proteomes" id="UP001162741">
    <property type="component" value="Chromosome"/>
</dbReference>
<dbReference type="InterPro" id="IPR012910">
    <property type="entry name" value="Plug_dom"/>
</dbReference>
<dbReference type="InterPro" id="IPR011662">
    <property type="entry name" value="Secretin/TonB_short_N"/>
</dbReference>
<sequence length="1152" mass="129142">MKCIYLKPPARAEGRSFARMLKQLAILCLLLLPVLQAMSQQPVLGARQDRQPVITLDLKDANLTDIFREIRKQSGYAFLYENANFEKAKKVTVNVTRRPLSEVLQMVLDEQPVTYTINKRTIIIRPSGYRAPRTTDVVPGQPLEITGRLLDARTNEPVIGATVAVIDTKIGTVSSATGTFALKVEPGARLQISFMGYETLVTKPFANSGTYSYSLNVSQQSIKDVVVTGIFARPKQNFTGAATSFTAEDLSKVTNGNVLTALKSLDPSFQMPENLNLGSNPNALPEVVLRGGNSLVDVNSTASVFNYGSAPNVPLFILDGFETTLQRINDLDINRITKVDILKDAAATAIYGSRAANGVIVIETLRPQAGKLRVTYNGSMFVEAPDLNGYDLLNAREKLELEQSAGVYNNTFNYVDEQLKYFYSARLAAVESGVNTDWLSKPLRTGIGQKHNIYLEGGAQEALYGVNLTYANDLGVMKGSDRRTITGNTYLSYRHKNFQFRNDLTIAYNRGNESPYGSFAQYTRLNPYWTPYNADGTMKVYMEELYANDGTYLRNFDLYDNLDGQRPGRAVNPLYNAGLNTVNRSTYQNVTNNFAAQWQALSWLRLSTRLAFTQQRDERDMFKPAQHTSFVQVPTFEKGTYDKGYGRRTTTEAMVTADATRHFGDHTVFGTIGANFQDVQYTTEQFQVQGFPNPSLDQLTLGNRFPVNARPIGSEFRSRLAGYLSNLSYAYDSRYLIDLSYRLDGSSQFGAENRFAPFWSAGAGWNLHNEQFVKDLSFVNRLKLRYSYGSTGSQNFPSYLGLNTSQYFTGTEYRGVIGTYLLGYGNPSLSWQQTRKSNLGADITLFKSLIDVTANYFVERTRGSIATISLAPSSGFRNYAENMGDVLSKGFEVNARVNIINNAKSRDNWSVFVNAFHVKSTIEKVSNTLKAMNEKADTARSTTPIIRYAEGQSVNAIWAVKSRGIDPSTGLEIYETRDGKLTNNYNPLDQVIVGDARPKIEGTFGTNFELRGIGMNMFFRFRLGGQAYNQTLIDRVENVQYQMYNVDRRVSEERWRQPGDKTFFKGLLNAGGFATGTTYASSRFVQDQNELICESLSAYYRFPDALNNRLGVQNTRVTFFTGDLFRFTSIQRERGLIYPFSRTFTLQLQTSF</sequence>
<organism evidence="10 11">
    <name type="scientific">Chitinophaga horti</name>
    <dbReference type="NCBI Taxonomy" id="2920382"/>
    <lineage>
        <taxon>Bacteria</taxon>
        <taxon>Pseudomonadati</taxon>
        <taxon>Bacteroidota</taxon>
        <taxon>Chitinophagia</taxon>
        <taxon>Chitinophagales</taxon>
        <taxon>Chitinophagaceae</taxon>
        <taxon>Chitinophaga</taxon>
    </lineage>
</organism>
<evidence type="ECO:0000256" key="7">
    <source>
        <dbReference type="PROSITE-ProRule" id="PRU01360"/>
    </source>
</evidence>
<feature type="domain" description="Secretin/TonB short N-terminal" evidence="8">
    <location>
        <begin position="76"/>
        <end position="127"/>
    </location>
</feature>
<keyword evidence="2 7" id="KW-0813">Transport</keyword>
<dbReference type="InterPro" id="IPR037066">
    <property type="entry name" value="Plug_dom_sf"/>
</dbReference>
<evidence type="ECO:0000313" key="11">
    <source>
        <dbReference type="Proteomes" id="UP001162741"/>
    </source>
</evidence>
<evidence type="ECO:0000313" key="10">
    <source>
        <dbReference type="EMBL" id="UYQ92512.1"/>
    </source>
</evidence>
<dbReference type="SUPFAM" id="SSF49464">
    <property type="entry name" value="Carboxypeptidase regulatory domain-like"/>
    <property type="match status" value="1"/>
</dbReference>
<evidence type="ECO:0000256" key="4">
    <source>
        <dbReference type="ARBA" id="ARBA00022692"/>
    </source>
</evidence>
<keyword evidence="6 7" id="KW-0998">Cell outer membrane</keyword>
<dbReference type="InterPro" id="IPR023996">
    <property type="entry name" value="TonB-dep_OMP_SusC/RagA"/>
</dbReference>
<feature type="domain" description="TonB-dependent receptor plug" evidence="9">
    <location>
        <begin position="235"/>
        <end position="359"/>
    </location>
</feature>
<dbReference type="EMBL" id="CP107006">
    <property type="protein sequence ID" value="UYQ92512.1"/>
    <property type="molecule type" value="Genomic_DNA"/>
</dbReference>
<dbReference type="NCBIfam" id="TIGR04056">
    <property type="entry name" value="OMP_RagA_SusC"/>
    <property type="match status" value="1"/>
</dbReference>
<dbReference type="PROSITE" id="PS52016">
    <property type="entry name" value="TONB_DEPENDENT_REC_3"/>
    <property type="match status" value="1"/>
</dbReference>
<evidence type="ECO:0000259" key="8">
    <source>
        <dbReference type="Pfam" id="PF07660"/>
    </source>
</evidence>
<evidence type="ECO:0000256" key="1">
    <source>
        <dbReference type="ARBA" id="ARBA00004571"/>
    </source>
</evidence>
<dbReference type="InterPro" id="IPR039426">
    <property type="entry name" value="TonB-dep_rcpt-like"/>
</dbReference>
<evidence type="ECO:0000256" key="5">
    <source>
        <dbReference type="ARBA" id="ARBA00023136"/>
    </source>
</evidence>
<proteinExistence type="inferred from homology"/>
<dbReference type="Pfam" id="PF07715">
    <property type="entry name" value="Plug"/>
    <property type="match status" value="1"/>
</dbReference>
<name>A0ABY6J1K0_9BACT</name>
<dbReference type="Gene3D" id="3.55.50.30">
    <property type="match status" value="1"/>
</dbReference>
<dbReference type="Pfam" id="PF13715">
    <property type="entry name" value="CarbopepD_reg_2"/>
    <property type="match status" value="1"/>
</dbReference>
<dbReference type="SUPFAM" id="SSF56935">
    <property type="entry name" value="Porins"/>
    <property type="match status" value="1"/>
</dbReference>
<evidence type="ECO:0000256" key="6">
    <source>
        <dbReference type="ARBA" id="ARBA00023237"/>
    </source>
</evidence>
<keyword evidence="5 7" id="KW-0472">Membrane</keyword>
<comment type="similarity">
    <text evidence="7">Belongs to the TonB-dependent receptor family.</text>
</comment>
<dbReference type="Pfam" id="PF07660">
    <property type="entry name" value="STN"/>
    <property type="match status" value="1"/>
</dbReference>
<dbReference type="InterPro" id="IPR036942">
    <property type="entry name" value="Beta-barrel_TonB_sf"/>
</dbReference>
<dbReference type="Gene3D" id="2.40.170.20">
    <property type="entry name" value="TonB-dependent receptor, beta-barrel domain"/>
    <property type="match status" value="1"/>
</dbReference>
<keyword evidence="11" id="KW-1185">Reference proteome</keyword>
<accession>A0ABY6J1K0</accession>
<keyword evidence="3 7" id="KW-1134">Transmembrane beta strand</keyword>
<reference evidence="10" key="1">
    <citation type="submission" date="2022-10" db="EMBL/GenBank/DDBJ databases">
        <title>Chitinophaga sp. nov., isolated from soil.</title>
        <authorList>
            <person name="Jeon C.O."/>
        </authorList>
    </citation>
    <scope>NUCLEOTIDE SEQUENCE</scope>
    <source>
        <strain evidence="10">R8</strain>
    </source>
</reference>
<evidence type="ECO:0000256" key="2">
    <source>
        <dbReference type="ARBA" id="ARBA00022448"/>
    </source>
</evidence>
<comment type="subcellular location">
    <subcellularLocation>
        <location evidence="1 7">Cell outer membrane</location>
        <topology evidence="1 7">Multi-pass membrane protein</topology>
    </subcellularLocation>
</comment>
<dbReference type="InterPro" id="IPR023997">
    <property type="entry name" value="TonB-dep_OMP_SusC/RagA_CS"/>
</dbReference>
<gene>
    <name evidence="10" type="ORF">MKQ68_20725</name>
</gene>
<dbReference type="RefSeq" id="WP_264280765.1">
    <property type="nucleotide sequence ID" value="NZ_CP107006.1"/>
</dbReference>
<dbReference type="Gene3D" id="2.60.40.1120">
    <property type="entry name" value="Carboxypeptidase-like, regulatory domain"/>
    <property type="match status" value="1"/>
</dbReference>
<keyword evidence="4 7" id="KW-0812">Transmembrane</keyword>
<evidence type="ECO:0000259" key="9">
    <source>
        <dbReference type="Pfam" id="PF07715"/>
    </source>
</evidence>
<dbReference type="NCBIfam" id="TIGR04057">
    <property type="entry name" value="SusC_RagA_signa"/>
    <property type="match status" value="1"/>
</dbReference>
<dbReference type="InterPro" id="IPR008969">
    <property type="entry name" value="CarboxyPept-like_regulatory"/>
</dbReference>
<dbReference type="Gene3D" id="2.170.130.10">
    <property type="entry name" value="TonB-dependent receptor, plug domain"/>
    <property type="match status" value="1"/>
</dbReference>
<protein>
    <submittedName>
        <fullName evidence="10">SusC/RagA family TonB-linked outer membrane protein</fullName>
    </submittedName>
</protein>
<evidence type="ECO:0000256" key="3">
    <source>
        <dbReference type="ARBA" id="ARBA00022452"/>
    </source>
</evidence>